<evidence type="ECO:0000313" key="5">
    <source>
        <dbReference type="Proteomes" id="UP000245119"/>
    </source>
</evidence>
<feature type="compositionally biased region" description="Polar residues" evidence="1">
    <location>
        <begin position="341"/>
        <end position="350"/>
    </location>
</feature>
<evidence type="ECO:0000313" key="4">
    <source>
        <dbReference type="EMBL" id="PVD28277.1"/>
    </source>
</evidence>
<comment type="caution">
    <text evidence="4">The sequence shown here is derived from an EMBL/GenBank/DDBJ whole genome shotgun (WGS) entry which is preliminary data.</text>
</comment>
<proteinExistence type="predicted"/>
<keyword evidence="2" id="KW-1133">Transmembrane helix</keyword>
<reference evidence="4 5" key="1">
    <citation type="submission" date="2018-04" db="EMBL/GenBank/DDBJ databases">
        <title>The genome of golden apple snail Pomacea canaliculata provides insight into stress tolerance and invasive adaptation.</title>
        <authorList>
            <person name="Liu C."/>
            <person name="Liu B."/>
            <person name="Ren Y."/>
            <person name="Zhang Y."/>
            <person name="Wang H."/>
            <person name="Li S."/>
            <person name="Jiang F."/>
            <person name="Yin L."/>
            <person name="Zhang G."/>
            <person name="Qian W."/>
            <person name="Fan W."/>
        </authorList>
    </citation>
    <scope>NUCLEOTIDE SEQUENCE [LARGE SCALE GENOMIC DNA]</scope>
    <source>
        <strain evidence="4">SZHN2017</strain>
        <tissue evidence="4">Muscle</tissue>
    </source>
</reference>
<feature type="transmembrane region" description="Helical" evidence="2">
    <location>
        <begin position="203"/>
        <end position="225"/>
    </location>
</feature>
<evidence type="ECO:0008006" key="6">
    <source>
        <dbReference type="Google" id="ProtNLM"/>
    </source>
</evidence>
<keyword evidence="2" id="KW-0812">Transmembrane</keyword>
<feature type="signal peptide" evidence="3">
    <location>
        <begin position="1"/>
        <end position="41"/>
    </location>
</feature>
<feature type="compositionally biased region" description="Polar residues" evidence="1">
    <location>
        <begin position="293"/>
        <end position="317"/>
    </location>
</feature>
<keyword evidence="3" id="KW-0732">Signal</keyword>
<evidence type="ECO:0000256" key="1">
    <source>
        <dbReference type="SAM" id="MobiDB-lite"/>
    </source>
</evidence>
<feature type="chain" id="PRO_5015657420" description="CUB domain-containing protein" evidence="3">
    <location>
        <begin position="42"/>
        <end position="405"/>
    </location>
</feature>
<dbReference type="OrthoDB" id="10673187at2759"/>
<evidence type="ECO:0000256" key="2">
    <source>
        <dbReference type="SAM" id="Phobius"/>
    </source>
</evidence>
<gene>
    <name evidence="4" type="ORF">C0Q70_10864</name>
</gene>
<dbReference type="AlphaFoldDB" id="A0A2T7P4C8"/>
<keyword evidence="5" id="KW-1185">Reference proteome</keyword>
<dbReference type="Proteomes" id="UP000245119">
    <property type="component" value="Linkage Group LG6"/>
</dbReference>
<protein>
    <recommendedName>
        <fullName evidence="6">CUB domain-containing protein</fullName>
    </recommendedName>
</protein>
<keyword evidence="2" id="KW-0472">Membrane</keyword>
<feature type="region of interest" description="Disordered" evidence="1">
    <location>
        <begin position="247"/>
        <end position="377"/>
    </location>
</feature>
<accession>A0A2T7P4C8</accession>
<name>A0A2T7P4C8_POMCA</name>
<feature type="compositionally biased region" description="Basic and acidic residues" evidence="1">
    <location>
        <begin position="256"/>
        <end position="279"/>
    </location>
</feature>
<feature type="compositionally biased region" description="Basic and acidic residues" evidence="1">
    <location>
        <begin position="320"/>
        <end position="336"/>
    </location>
</feature>
<organism evidence="4 5">
    <name type="scientific">Pomacea canaliculata</name>
    <name type="common">Golden apple snail</name>
    <dbReference type="NCBI Taxonomy" id="400727"/>
    <lineage>
        <taxon>Eukaryota</taxon>
        <taxon>Metazoa</taxon>
        <taxon>Spiralia</taxon>
        <taxon>Lophotrochozoa</taxon>
        <taxon>Mollusca</taxon>
        <taxon>Gastropoda</taxon>
        <taxon>Caenogastropoda</taxon>
        <taxon>Architaenioglossa</taxon>
        <taxon>Ampullarioidea</taxon>
        <taxon>Ampullariidae</taxon>
        <taxon>Pomacea</taxon>
    </lineage>
</organism>
<sequence>MHGEEWSMNQIVNMEVWSRKPQKFFFSVLCIVLLKAALVQADYSPNFECPLTLTTKYSQRTKVPDDRLLLSSRTNFTFGVKTCSNIKIILGVNDENEFWITLDSSGYLSLQDGDDCSDLIDSFLDEACNESRYFSISWDTNLQVRDPSSNGTVYLNNPLPPPVTIDYVFLISWDSEKNKTEWIIDADCSIGAEAPSTVTRGHLAGAVIAALIAGILLGGAGVYFGPDLWELSKERLPALWRRKANTTDEAELSEVLDGKRAPTPEKSNTKDDENPEEKGYISMGVAKRRAPSNAYTPCTVATATPPSRPTTQRQGVSRTEGARPTERAKSTSDVKRAAVSQPKTKQSTKASAKPSKTVAKVHKEEEEPGEIYANEDAPVYEGMKRDLPIYENRNTGMYESLNVGK</sequence>
<evidence type="ECO:0000256" key="3">
    <source>
        <dbReference type="SAM" id="SignalP"/>
    </source>
</evidence>
<dbReference type="EMBL" id="PZQS01000006">
    <property type="protein sequence ID" value="PVD28277.1"/>
    <property type="molecule type" value="Genomic_DNA"/>
</dbReference>